<dbReference type="Gene3D" id="2.160.10.10">
    <property type="entry name" value="Hexapeptide repeat proteins"/>
    <property type="match status" value="1"/>
</dbReference>
<reference evidence="1" key="1">
    <citation type="journal article" date="2020" name="Nature">
        <title>Giant virus diversity and host interactions through global metagenomics.</title>
        <authorList>
            <person name="Schulz F."/>
            <person name="Roux S."/>
            <person name="Paez-Espino D."/>
            <person name="Jungbluth S."/>
            <person name="Walsh D.A."/>
            <person name="Denef V.J."/>
            <person name="McMahon K.D."/>
            <person name="Konstantinidis K.T."/>
            <person name="Eloe-Fadrosh E.A."/>
            <person name="Kyrpides N.C."/>
            <person name="Woyke T."/>
        </authorList>
    </citation>
    <scope>NUCLEOTIDE SEQUENCE</scope>
    <source>
        <strain evidence="1">GVMAG-M-3300023179-82</strain>
    </source>
</reference>
<accession>A0A6C0H8L6</accession>
<dbReference type="AlphaFoldDB" id="A0A6C0H8L6"/>
<proteinExistence type="predicted"/>
<organism evidence="1">
    <name type="scientific">viral metagenome</name>
    <dbReference type="NCBI Taxonomy" id="1070528"/>
    <lineage>
        <taxon>unclassified sequences</taxon>
        <taxon>metagenomes</taxon>
        <taxon>organismal metagenomes</taxon>
    </lineage>
</organism>
<protein>
    <submittedName>
        <fullName evidence="1">Uncharacterized protein</fullName>
    </submittedName>
</protein>
<dbReference type="EMBL" id="MN739902">
    <property type="protein sequence ID" value="QHT76814.1"/>
    <property type="molecule type" value="Genomic_DNA"/>
</dbReference>
<dbReference type="SUPFAM" id="SSF51161">
    <property type="entry name" value="Trimeric LpxA-like enzymes"/>
    <property type="match status" value="1"/>
</dbReference>
<name>A0A6C0H8L6_9ZZZZ</name>
<dbReference type="InterPro" id="IPR011004">
    <property type="entry name" value="Trimer_LpxA-like_sf"/>
</dbReference>
<evidence type="ECO:0000313" key="1">
    <source>
        <dbReference type="EMBL" id="QHT76814.1"/>
    </source>
</evidence>
<sequence length="1063" mass="114212">MSIFDIQLQDIYEQLVGLNAFDNISNNTLIKANTSINSYLYVSSTAILNNNVTINSNLNVLGNMIVSNNATINSSLFVSNNSIINNNLICNSNMFVSGNTNIQNNLIVSGNTMLNNTITINSSLNVSGITQLNQGIITNNIGALNNSLSFYANNIYLGTTNSIIYFQGSTTYIASSQLLLFNKIISLNSITTNTGIDIGNDAGIEILGTSGVGYIKTNSDASRFIIQSPLVSALSYIAIQDIDNNINISGSSFFNSVSILSSLTVSGVSTIYNISGLSSLIVNNNSFFNGTISSNGLLNVSGDTIITGNNSILGNINVSNITIFNGPTTVLSDLNVLGNVICRGNTTILGVLNVSNNSILQGSTAILYNLNSLGLNILNGLVSFNSNLYISTNSIFNNTVSINSSLYVSGNSIINNSLSINSNINISGPIIINSNITFCSTINLNGSILLQLPHYIDNTTAKNNGIPLYGFYRTGGIVKIRLNDDPPTITLKGNSTVSINYGSAYTDLGISITSPAYTNLYGYIYSIGSGTTNIITNNILVSGTTTITNTSSLTSGSYLVSYSASDPDGFISYNSRNLIVPAVPSIITLKGNSTVSISYGSAYTDLGISINSSVYTNVYGYIYSIGSDTINIITNNILVSGTTTITNTTSLTSGSYLVSYIATDPYGFISYNNRNLIVLAEPSKGIPIIPVSVSAFANTINPNASASFTWVSNVAISYDGSIIAVNSLVSLTLSVSVYQIQNNIWTLLGNSINIAGMDDSNYNQYCYLSYDGLTVAVSLQTYKGTATGIRYQGQAQVYSYNGSAWIQKGQTIYGNTSVGSRMGTNIYISQDTNILTLAYQIDSSTTTGALQVFKYNINQWTQLGNIINYLSSSDGTCAWSASNSGLINSFSAYNSNANIQNYTLVSRYNPISLQWEQLGSLITQYKYPSLQYARFGRLSGDGYTVLVCSIINNWFGTLFYNNVDWIMVSSSTISSVNTYAWTSNSFSYDDMIIATMYSSRVQLLAYNNSTWSIITTFDYYPSYNNITNCLAISGNGNYVICSGSGNGQPVNRVSIRTYKINYA</sequence>